<feature type="non-terminal residue" evidence="1">
    <location>
        <position position="1"/>
    </location>
</feature>
<reference evidence="1" key="1">
    <citation type="submission" date="2014-05" db="EMBL/GenBank/DDBJ databases">
        <authorList>
            <person name="Chronopoulou M."/>
        </authorList>
    </citation>
    <scope>NUCLEOTIDE SEQUENCE</scope>
    <source>
        <tissue evidence="1">Whole organism</tissue>
    </source>
</reference>
<protein>
    <submittedName>
        <fullName evidence="1">Uncharacterized protein</fullName>
    </submittedName>
</protein>
<accession>A0A0K2U7Z5</accession>
<name>A0A0K2U7Z5_LEPSM</name>
<evidence type="ECO:0000313" key="1">
    <source>
        <dbReference type="EMBL" id="CDW34185.1"/>
    </source>
</evidence>
<dbReference type="AlphaFoldDB" id="A0A0K2U7Z5"/>
<proteinExistence type="predicted"/>
<organism evidence="1">
    <name type="scientific">Lepeophtheirus salmonis</name>
    <name type="common">Salmon louse</name>
    <name type="synonym">Caligus salmonis</name>
    <dbReference type="NCBI Taxonomy" id="72036"/>
    <lineage>
        <taxon>Eukaryota</taxon>
        <taxon>Metazoa</taxon>
        <taxon>Ecdysozoa</taxon>
        <taxon>Arthropoda</taxon>
        <taxon>Crustacea</taxon>
        <taxon>Multicrustacea</taxon>
        <taxon>Hexanauplia</taxon>
        <taxon>Copepoda</taxon>
        <taxon>Siphonostomatoida</taxon>
        <taxon>Caligidae</taxon>
        <taxon>Lepeophtheirus</taxon>
    </lineage>
</organism>
<sequence length="102" mass="11701">FSKYVNLVVCTNRTFFRWDQTGTCRGVHRRSLHLGEYTLPVQGTSALLLGIFCCEARCFTVLPLNEKVDKISQEREAKFVLLRDLFQKLISLCVANSRCLDV</sequence>
<dbReference type="EMBL" id="HACA01016824">
    <property type="protein sequence ID" value="CDW34185.1"/>
    <property type="molecule type" value="Transcribed_RNA"/>
</dbReference>